<proteinExistence type="predicted"/>
<keyword evidence="2" id="KW-1185">Reference proteome</keyword>
<dbReference type="EMBL" id="ALWO02000052">
    <property type="protein sequence ID" value="EOZ91954.1"/>
    <property type="molecule type" value="Genomic_DNA"/>
</dbReference>
<reference evidence="1 2" key="1">
    <citation type="journal article" date="2013" name="Genome Announc.">
        <title>Draft Genome Sequence of Indibacter alkaliphilus Strain LW1T, Isolated from Lonar Lake, a Haloalkaline Lake in the Buldana District of Maharashtra, India.</title>
        <authorList>
            <person name="Singh A."/>
            <person name="Kumar Jangir P."/>
            <person name="Sharma R."/>
            <person name="Singh A."/>
            <person name="Kumar Pinnaka A."/>
            <person name="Shivaji S."/>
        </authorList>
    </citation>
    <scope>NUCLEOTIDE SEQUENCE [LARGE SCALE GENOMIC DNA]</scope>
    <source>
        <strain evidence="2">CCUG 57479 / KCTC 22604 / LW1</strain>
    </source>
</reference>
<protein>
    <submittedName>
        <fullName evidence="1">Uncharacterized protein</fullName>
    </submittedName>
</protein>
<dbReference type="Proteomes" id="UP000006073">
    <property type="component" value="Unassembled WGS sequence"/>
</dbReference>
<sequence>MQEDNENKRMKKRYSFFIDFERVLTKTQVFSFLLRNVNF</sequence>
<accession>S2CZB0</accession>
<dbReference type="STRING" id="1189612.A33Q_4047"/>
<evidence type="ECO:0000313" key="1">
    <source>
        <dbReference type="EMBL" id="EOZ91954.1"/>
    </source>
</evidence>
<name>S2CZB0_INDAL</name>
<organism evidence="1 2">
    <name type="scientific">Indibacter alkaliphilus (strain CCUG 57479 / KCTC 22604 / LW1)</name>
    <dbReference type="NCBI Taxonomy" id="1189612"/>
    <lineage>
        <taxon>Bacteria</taxon>
        <taxon>Pseudomonadati</taxon>
        <taxon>Bacteroidota</taxon>
        <taxon>Cytophagia</taxon>
        <taxon>Cytophagales</taxon>
        <taxon>Cyclobacteriaceae</taxon>
    </lineage>
</organism>
<dbReference type="AlphaFoldDB" id="S2CZB0"/>
<evidence type="ECO:0000313" key="2">
    <source>
        <dbReference type="Proteomes" id="UP000006073"/>
    </source>
</evidence>
<comment type="caution">
    <text evidence="1">The sequence shown here is derived from an EMBL/GenBank/DDBJ whole genome shotgun (WGS) entry which is preliminary data.</text>
</comment>
<gene>
    <name evidence="1" type="ORF">A33Q_4047</name>
</gene>